<feature type="transmembrane region" description="Helical" evidence="3">
    <location>
        <begin position="1085"/>
        <end position="1108"/>
    </location>
</feature>
<feature type="compositionally biased region" description="Polar residues" evidence="2">
    <location>
        <begin position="329"/>
        <end position="344"/>
    </location>
</feature>
<reference evidence="5 6" key="1">
    <citation type="journal article" date="2024" name="IMA Fungus">
        <title>IMA Genome - F19 : A genome assembly and annotation guide to empower mycologists, including annotated draft genome sequences of Ceratocystis pirilliformis, Diaporthe australafricana, Fusarium ophioides, Paecilomyces lecythidis, and Sporothrix stenoceras.</title>
        <authorList>
            <person name="Aylward J."/>
            <person name="Wilson A.M."/>
            <person name="Visagie C.M."/>
            <person name="Spraker J."/>
            <person name="Barnes I."/>
            <person name="Buitendag C."/>
            <person name="Ceriani C."/>
            <person name="Del Mar Angel L."/>
            <person name="du Plessis D."/>
            <person name="Fuchs T."/>
            <person name="Gasser K."/>
            <person name="Kramer D."/>
            <person name="Li W."/>
            <person name="Munsamy K."/>
            <person name="Piso A."/>
            <person name="Price J.L."/>
            <person name="Sonnekus B."/>
            <person name="Thomas C."/>
            <person name="van der Nest A."/>
            <person name="van Dijk A."/>
            <person name="van Heerden A."/>
            <person name="van Vuuren N."/>
            <person name="Yilmaz N."/>
            <person name="Duong T.A."/>
            <person name="van der Merwe N.A."/>
            <person name="Wingfield M.J."/>
            <person name="Wingfield B.D."/>
        </authorList>
    </citation>
    <scope>NUCLEOTIDE SEQUENCE [LARGE SCALE GENOMIC DNA]</scope>
    <source>
        <strain evidence="5 6">CMW 18300</strain>
    </source>
</reference>
<accession>A0ABR3Y001</accession>
<feature type="region of interest" description="Disordered" evidence="2">
    <location>
        <begin position="600"/>
        <end position="629"/>
    </location>
</feature>
<evidence type="ECO:0000259" key="4">
    <source>
        <dbReference type="Pfam" id="PF00082"/>
    </source>
</evidence>
<dbReference type="SUPFAM" id="SSF52743">
    <property type="entry name" value="Subtilisin-like"/>
    <property type="match status" value="1"/>
</dbReference>
<evidence type="ECO:0000313" key="6">
    <source>
        <dbReference type="Proteomes" id="UP001583177"/>
    </source>
</evidence>
<proteinExistence type="predicted"/>
<dbReference type="SUPFAM" id="SSF48403">
    <property type="entry name" value="Ankyrin repeat"/>
    <property type="match status" value="1"/>
</dbReference>
<organism evidence="5 6">
    <name type="scientific">Diaporthe australafricana</name>
    <dbReference type="NCBI Taxonomy" id="127596"/>
    <lineage>
        <taxon>Eukaryota</taxon>
        <taxon>Fungi</taxon>
        <taxon>Dikarya</taxon>
        <taxon>Ascomycota</taxon>
        <taxon>Pezizomycotina</taxon>
        <taxon>Sordariomycetes</taxon>
        <taxon>Sordariomycetidae</taxon>
        <taxon>Diaporthales</taxon>
        <taxon>Diaporthaceae</taxon>
        <taxon>Diaporthe</taxon>
    </lineage>
</organism>
<name>A0ABR3Y001_9PEZI</name>
<feature type="compositionally biased region" description="Polar residues" evidence="2">
    <location>
        <begin position="367"/>
        <end position="377"/>
    </location>
</feature>
<evidence type="ECO:0000256" key="2">
    <source>
        <dbReference type="SAM" id="MobiDB-lite"/>
    </source>
</evidence>
<evidence type="ECO:0000313" key="5">
    <source>
        <dbReference type="EMBL" id="KAL1881324.1"/>
    </source>
</evidence>
<dbReference type="PROSITE" id="PS00136">
    <property type="entry name" value="SUBTILASE_ASP"/>
    <property type="match status" value="1"/>
</dbReference>
<keyword evidence="1" id="KW-0378">Hydrolase</keyword>
<evidence type="ECO:0000256" key="3">
    <source>
        <dbReference type="SAM" id="Phobius"/>
    </source>
</evidence>
<feature type="region of interest" description="Disordered" evidence="2">
    <location>
        <begin position="473"/>
        <end position="514"/>
    </location>
</feature>
<keyword evidence="3" id="KW-0472">Membrane</keyword>
<dbReference type="EMBL" id="JAWRVE010000006">
    <property type="protein sequence ID" value="KAL1881324.1"/>
    <property type="molecule type" value="Genomic_DNA"/>
</dbReference>
<dbReference type="Pfam" id="PF00082">
    <property type="entry name" value="Peptidase_S8"/>
    <property type="match status" value="1"/>
</dbReference>
<dbReference type="Proteomes" id="UP001583177">
    <property type="component" value="Unassembled WGS sequence"/>
</dbReference>
<feature type="compositionally biased region" description="Basic and acidic residues" evidence="2">
    <location>
        <begin position="379"/>
        <end position="397"/>
    </location>
</feature>
<dbReference type="InterPro" id="IPR036852">
    <property type="entry name" value="Peptidase_S8/S53_dom_sf"/>
</dbReference>
<comment type="caution">
    <text evidence="5">The sequence shown here is derived from an EMBL/GenBank/DDBJ whole genome shotgun (WGS) entry which is preliminary data.</text>
</comment>
<dbReference type="Gene3D" id="1.25.40.20">
    <property type="entry name" value="Ankyrin repeat-containing domain"/>
    <property type="match status" value="1"/>
</dbReference>
<feature type="region of interest" description="Disordered" evidence="2">
    <location>
        <begin position="321"/>
        <end position="439"/>
    </location>
</feature>
<feature type="region of interest" description="Disordered" evidence="2">
    <location>
        <begin position="804"/>
        <end position="829"/>
    </location>
</feature>
<feature type="compositionally biased region" description="Basic and acidic residues" evidence="2">
    <location>
        <begin position="408"/>
        <end position="425"/>
    </location>
</feature>
<keyword evidence="6" id="KW-1185">Reference proteome</keyword>
<keyword evidence="3" id="KW-1133">Transmembrane helix</keyword>
<dbReference type="InterPro" id="IPR036770">
    <property type="entry name" value="Ankyrin_rpt-contain_sf"/>
</dbReference>
<feature type="domain" description="Peptidase S8/S53" evidence="4">
    <location>
        <begin position="858"/>
        <end position="1098"/>
    </location>
</feature>
<gene>
    <name evidence="5" type="ORF">Daus18300_001177</name>
</gene>
<dbReference type="InterPro" id="IPR000209">
    <property type="entry name" value="Peptidase_S8/S53_dom"/>
</dbReference>
<sequence length="1187" mass="133349">MDDSGATGPDMAAVILIDIPQQIDAEDDHYEGQIAEETIDDEEWSEMRLYARWKEVMQRLLKKEIRWDDDEDDDGGDVRNDEWKMSTSVLDTKKKTSLADTDRYDKTSPTVLHRLALDFGSEGFSDLVPRTQIKIVEYLLQERVRNPQHAVDEDPILTRAIEYDNLEFIWFILKHCAGHLPDLLDARDIRGANCLHYFFEPHLPEAVDHFLRTNAARRAGKQFKVKKLALEATIPILGEFVKYAKPSTVTACDNLGNAPIHYAMEYKICRMPIIQYPGHVLELIRIGDKAKSRVGQFNKKKESPYLYFVRSQREYLASLRKQNQDRARTSSANPSTAKTTTVSHKTAKYETSDYKPAAPGQAGRNLEVSSKALSTSMKDVPRKVNPKDPGPARRKPDMAAPMGPPSQDGRDDSKRDNVVSAKDPELMDAPPGYGLSRTRTADISNTSAFSKAQAAPPNTSAYSRAQAATLASPVEKATASSQAGDPVPLTKPRPANQTSVEKQVPNGPGVTEDHKAFRDAAENIRRKLKLHYIRSRPDMEAKELLYGKVASDKNLYFDATHLKGKSPSEVAGLILMLENPGGFEDTLSYVNLPVLSYTSDNLAGSNPNSKSYDANERRPRDSGGNEDKLMGRNSVVAVFDKLAGVGVRNILRLIVEEDTKSPPHTDGAIERAVRGEDSLNPENKRKGPSIAVEIWDWRKFDLSTDVIRYSSPRACEVNLYWSGNQTVLRGWASDEGIPRLYQESYHESEKMYCLKSIIIHWSPGFEGFRRCEALLLDFKKRVESRTYEIRKEVVTVHTKLLTSSKTDSSGADSYLGPFTPGNPRAPPDHGWIESMENFRRALMMMHNGLQAEMKPERIKVALIDDGIDRTDLFTYDKRVEVTGMSYWSSSSGRALPNPSWHQSTHGHGTIMANSIVRVNPWVSLYAMRIQDEDDIGPRNDISIRIHAGTAARAIEDAIIRKVDIISISWTIRNLANQDTRTIHGHEAESIDALKKAIDNAKEQGILIFCSASDDIQKKGTDTLPYSQARDYAFRIGAADAYGLGDKATEDQKTIDYFFPGNQVADDFNPRAVRTSELKYRDGSSVATALAAGLASLILYLTNVMRVYYRSDRRNDDRFARYSDLLRKRDGLKKAFENVVNTDDDYKVQKFLPVWVLFGTKAKEILDRGKDIAEKWEILDDLCTKLAT</sequence>
<keyword evidence="3" id="KW-0812">Transmembrane</keyword>
<dbReference type="Gene3D" id="3.40.50.200">
    <property type="entry name" value="Peptidase S8/S53 domain"/>
    <property type="match status" value="1"/>
</dbReference>
<protein>
    <recommendedName>
        <fullName evidence="4">Peptidase S8/S53 domain-containing protein</fullName>
    </recommendedName>
</protein>
<dbReference type="InterPro" id="IPR023827">
    <property type="entry name" value="Peptidase_S8_Asp-AS"/>
</dbReference>
<feature type="compositionally biased region" description="Polar residues" evidence="2">
    <location>
        <begin position="600"/>
        <end position="612"/>
    </location>
</feature>
<feature type="compositionally biased region" description="Basic and acidic residues" evidence="2">
    <location>
        <begin position="613"/>
        <end position="629"/>
    </location>
</feature>
<evidence type="ECO:0000256" key="1">
    <source>
        <dbReference type="ARBA" id="ARBA00022801"/>
    </source>
</evidence>